<sequence>MIDLDKLQAAAEAAIKDPDGRPWQRFWDELTEGDVLELIERVRRAHEEADRLGGIESRFMGAAEERDVFKIERDEALARIARVEALHRRYGLFELEDSCPDISYEHREEHHHECADEVGEFYCDQMPVGAVCDECRTKDGERVDWPCPTVRALTEGENE</sequence>
<accession>A0A4V6MD42</accession>
<comment type="caution">
    <text evidence="1">The sequence shown here is derived from an EMBL/GenBank/DDBJ whole genome shotgun (WGS) entry which is preliminary data.</text>
</comment>
<evidence type="ECO:0000313" key="2">
    <source>
        <dbReference type="Proteomes" id="UP000291832"/>
    </source>
</evidence>
<name>A0A4V6MD42_9MICO</name>
<dbReference type="RefSeq" id="WP_130453108.1">
    <property type="nucleotide sequence ID" value="NZ_QYAG01000001.1"/>
</dbReference>
<dbReference type="EMBL" id="SHKI01000003">
    <property type="protein sequence ID" value="RZT66759.1"/>
    <property type="molecule type" value="Genomic_DNA"/>
</dbReference>
<protein>
    <submittedName>
        <fullName evidence="1">Uncharacterized protein</fullName>
    </submittedName>
</protein>
<dbReference type="AlphaFoldDB" id="A0A4V6MD42"/>
<organism evidence="1 2">
    <name type="scientific">Leucobacter luti</name>
    <dbReference type="NCBI Taxonomy" id="340320"/>
    <lineage>
        <taxon>Bacteria</taxon>
        <taxon>Bacillati</taxon>
        <taxon>Actinomycetota</taxon>
        <taxon>Actinomycetes</taxon>
        <taxon>Micrococcales</taxon>
        <taxon>Microbacteriaceae</taxon>
        <taxon>Leucobacter</taxon>
    </lineage>
</organism>
<evidence type="ECO:0000313" key="1">
    <source>
        <dbReference type="EMBL" id="RZT66759.1"/>
    </source>
</evidence>
<gene>
    <name evidence="1" type="ORF">EV139_0886</name>
</gene>
<dbReference type="Proteomes" id="UP000291832">
    <property type="component" value="Unassembled WGS sequence"/>
</dbReference>
<proteinExistence type="predicted"/>
<reference evidence="1 2" key="1">
    <citation type="journal article" date="2015" name="Stand. Genomic Sci.">
        <title>Genomic Encyclopedia of Bacterial and Archaeal Type Strains, Phase III: the genomes of soil and plant-associated and newly described type strains.</title>
        <authorList>
            <person name="Whitman W.B."/>
            <person name="Woyke T."/>
            <person name="Klenk H.P."/>
            <person name="Zhou Y."/>
            <person name="Lilburn T.G."/>
            <person name="Beck B.J."/>
            <person name="De Vos P."/>
            <person name="Vandamme P."/>
            <person name="Eisen J.A."/>
            <person name="Garrity G."/>
            <person name="Hugenholtz P."/>
            <person name="Kyrpides N.C."/>
        </authorList>
    </citation>
    <scope>NUCLEOTIDE SEQUENCE [LARGE SCALE GENOMIC DNA]</scope>
    <source>
        <strain evidence="1 2">RF6</strain>
    </source>
</reference>
<keyword evidence="2" id="KW-1185">Reference proteome</keyword>
<dbReference type="OrthoDB" id="5197037at2"/>